<dbReference type="OrthoDB" id="1936831at2759"/>
<gene>
    <name evidence="6" type="primary">LOC115750176</name>
</gene>
<keyword evidence="5" id="KW-1185">Reference proteome</keyword>
<dbReference type="AlphaFoldDB" id="A0A8B8Q7Y3"/>
<evidence type="ECO:0000256" key="1">
    <source>
        <dbReference type="ARBA" id="ARBA00005184"/>
    </source>
</evidence>
<evidence type="ECO:0000259" key="4">
    <source>
        <dbReference type="Pfam" id="PF01095"/>
    </source>
</evidence>
<dbReference type="InterPro" id="IPR000070">
    <property type="entry name" value="Pectinesterase_cat"/>
</dbReference>
<dbReference type="UniPathway" id="UPA00545">
    <property type="reaction ID" value="UER00823"/>
</dbReference>
<dbReference type="InterPro" id="IPR012334">
    <property type="entry name" value="Pectin_lyas_fold"/>
</dbReference>
<dbReference type="Gene3D" id="2.160.20.10">
    <property type="entry name" value="Single-stranded right-handed beta-helix, Pectin lyase-like"/>
    <property type="match status" value="1"/>
</dbReference>
<dbReference type="GO" id="GO:0045490">
    <property type="term" value="P:pectin catabolic process"/>
    <property type="evidence" value="ECO:0007669"/>
    <property type="project" value="UniProtKB-UniPathway"/>
</dbReference>
<comment type="pathway">
    <text evidence="1">Glycan metabolism; pectin degradation; 2-dehydro-3-deoxy-D-gluconate from pectin: step 1/5.</text>
</comment>
<dbReference type="Pfam" id="PF01095">
    <property type="entry name" value="Pectinesterase"/>
    <property type="match status" value="1"/>
</dbReference>
<reference evidence="5" key="1">
    <citation type="submission" date="2025-05" db="UniProtKB">
        <authorList>
            <consortium name="RefSeq"/>
        </authorList>
    </citation>
    <scope>NUCLEOTIDE SEQUENCE [LARGE SCALE GENOMIC DNA]</scope>
</reference>
<sequence length="135" mass="14854">MTRAEELKARLVPAISGLLEKEVEFCAAANSSIYKTVFATLGVTSGIELTGDNSGNFTSINNAVAAATNNSQTRFVIYIKQGVYFEYVMVDSTKTNLMFIGDGVEKTWIRGNRNTIDGWETFNSATISEFLNLNF</sequence>
<accession>A0A8B8Q7Y3</accession>
<dbReference type="KEGG" id="rarg:115750176"/>
<dbReference type="GO" id="GO:0042545">
    <property type="term" value="P:cell wall modification"/>
    <property type="evidence" value="ECO:0007669"/>
    <property type="project" value="InterPro"/>
</dbReference>
<feature type="domain" description="Pectinesterase catalytic" evidence="4">
    <location>
        <begin position="50"/>
        <end position="128"/>
    </location>
</feature>
<evidence type="ECO:0000256" key="2">
    <source>
        <dbReference type="ARBA" id="ARBA00022801"/>
    </source>
</evidence>
<evidence type="ECO:0000256" key="3">
    <source>
        <dbReference type="ARBA" id="ARBA00023085"/>
    </source>
</evidence>
<evidence type="ECO:0000313" key="6">
    <source>
        <dbReference type="RefSeq" id="XP_030543220.1"/>
    </source>
</evidence>
<dbReference type="GO" id="GO:0030599">
    <property type="term" value="F:pectinesterase activity"/>
    <property type="evidence" value="ECO:0007669"/>
    <property type="project" value="InterPro"/>
</dbReference>
<dbReference type="RefSeq" id="XP_030543220.1">
    <property type="nucleotide sequence ID" value="XM_030687360.1"/>
</dbReference>
<organism evidence="5 6">
    <name type="scientific">Rhodamnia argentea</name>
    <dbReference type="NCBI Taxonomy" id="178133"/>
    <lineage>
        <taxon>Eukaryota</taxon>
        <taxon>Viridiplantae</taxon>
        <taxon>Streptophyta</taxon>
        <taxon>Embryophyta</taxon>
        <taxon>Tracheophyta</taxon>
        <taxon>Spermatophyta</taxon>
        <taxon>Magnoliopsida</taxon>
        <taxon>eudicotyledons</taxon>
        <taxon>Gunneridae</taxon>
        <taxon>Pentapetalae</taxon>
        <taxon>rosids</taxon>
        <taxon>malvids</taxon>
        <taxon>Myrtales</taxon>
        <taxon>Myrtaceae</taxon>
        <taxon>Myrtoideae</taxon>
        <taxon>Myrteae</taxon>
        <taxon>Australasian group</taxon>
        <taxon>Rhodamnia</taxon>
    </lineage>
</organism>
<name>A0A8B8Q7Y3_9MYRT</name>
<dbReference type="Proteomes" id="UP000827889">
    <property type="component" value="Chromosome 1"/>
</dbReference>
<dbReference type="PANTHER" id="PTHR31707">
    <property type="entry name" value="PECTINESTERASE"/>
    <property type="match status" value="1"/>
</dbReference>
<keyword evidence="2" id="KW-0378">Hydrolase</keyword>
<proteinExistence type="predicted"/>
<dbReference type="SUPFAM" id="SSF51126">
    <property type="entry name" value="Pectin lyase-like"/>
    <property type="match status" value="1"/>
</dbReference>
<keyword evidence="3" id="KW-0063">Aspartyl esterase</keyword>
<protein>
    <submittedName>
        <fullName evidence="6">Pectinesterase-like</fullName>
    </submittedName>
</protein>
<reference evidence="6" key="2">
    <citation type="submission" date="2025-08" db="UniProtKB">
        <authorList>
            <consortium name="RefSeq"/>
        </authorList>
    </citation>
    <scope>IDENTIFICATION</scope>
    <source>
        <tissue evidence="6">Leaf</tissue>
    </source>
</reference>
<evidence type="ECO:0000313" key="5">
    <source>
        <dbReference type="Proteomes" id="UP000827889"/>
    </source>
</evidence>
<dbReference type="InterPro" id="IPR011050">
    <property type="entry name" value="Pectin_lyase_fold/virulence"/>
</dbReference>
<dbReference type="GeneID" id="115750176"/>